<proteinExistence type="predicted"/>
<organism evidence="1 2">
    <name type="scientific">Mycena albidolilacea</name>
    <dbReference type="NCBI Taxonomy" id="1033008"/>
    <lineage>
        <taxon>Eukaryota</taxon>
        <taxon>Fungi</taxon>
        <taxon>Dikarya</taxon>
        <taxon>Basidiomycota</taxon>
        <taxon>Agaricomycotina</taxon>
        <taxon>Agaricomycetes</taxon>
        <taxon>Agaricomycetidae</taxon>
        <taxon>Agaricales</taxon>
        <taxon>Marasmiineae</taxon>
        <taxon>Mycenaceae</taxon>
        <taxon>Mycena</taxon>
    </lineage>
</organism>
<keyword evidence="2" id="KW-1185">Reference proteome</keyword>
<sequence>MVTAFDANSTLWDEWFNLEDKNKQELGGHLRDEAPLNLAKAIQSSSRVAVTDPYPLSTLLQMQGGNTFKTILMRAGGKQMAESLVWTSELVASNNIELPPCCDSDEHKWKTVQIAGESISKHLRTHLS</sequence>
<gene>
    <name evidence="1" type="ORF">DFH08DRAFT_827935</name>
</gene>
<evidence type="ECO:0000313" key="2">
    <source>
        <dbReference type="Proteomes" id="UP001218218"/>
    </source>
</evidence>
<dbReference type="Proteomes" id="UP001218218">
    <property type="component" value="Unassembled WGS sequence"/>
</dbReference>
<dbReference type="AlphaFoldDB" id="A0AAD6YX28"/>
<reference evidence="1" key="1">
    <citation type="submission" date="2023-03" db="EMBL/GenBank/DDBJ databases">
        <title>Massive genome expansion in bonnet fungi (Mycena s.s.) driven by repeated elements and novel gene families across ecological guilds.</title>
        <authorList>
            <consortium name="Lawrence Berkeley National Laboratory"/>
            <person name="Harder C.B."/>
            <person name="Miyauchi S."/>
            <person name="Viragh M."/>
            <person name="Kuo A."/>
            <person name="Thoen E."/>
            <person name="Andreopoulos B."/>
            <person name="Lu D."/>
            <person name="Skrede I."/>
            <person name="Drula E."/>
            <person name="Henrissat B."/>
            <person name="Morin E."/>
            <person name="Kohler A."/>
            <person name="Barry K."/>
            <person name="LaButti K."/>
            <person name="Morin E."/>
            <person name="Salamov A."/>
            <person name="Lipzen A."/>
            <person name="Mereny Z."/>
            <person name="Hegedus B."/>
            <person name="Baldrian P."/>
            <person name="Stursova M."/>
            <person name="Weitz H."/>
            <person name="Taylor A."/>
            <person name="Grigoriev I.V."/>
            <person name="Nagy L.G."/>
            <person name="Martin F."/>
            <person name="Kauserud H."/>
        </authorList>
    </citation>
    <scope>NUCLEOTIDE SEQUENCE</scope>
    <source>
        <strain evidence="1">CBHHK002</strain>
    </source>
</reference>
<dbReference type="EMBL" id="JARIHO010000146">
    <property type="protein sequence ID" value="KAJ7301025.1"/>
    <property type="molecule type" value="Genomic_DNA"/>
</dbReference>
<accession>A0AAD6YX28</accession>
<evidence type="ECO:0000313" key="1">
    <source>
        <dbReference type="EMBL" id="KAJ7301025.1"/>
    </source>
</evidence>
<comment type="caution">
    <text evidence="1">The sequence shown here is derived from an EMBL/GenBank/DDBJ whole genome shotgun (WGS) entry which is preliminary data.</text>
</comment>
<name>A0AAD6YX28_9AGAR</name>
<protein>
    <submittedName>
        <fullName evidence="1">Uncharacterized protein</fullName>
    </submittedName>
</protein>